<dbReference type="GO" id="GO:0003677">
    <property type="term" value="F:DNA binding"/>
    <property type="evidence" value="ECO:0007669"/>
    <property type="project" value="UniProtKB-KW"/>
</dbReference>
<sequence>MVRRTDPRSARDSLARIPLFAALSPDQIAALDAACSWRRVDAGAAIIDHQDDGTDVFFVVHGHVRVMIRQPGGQSVILRDIGDGEFFGELAAIDGQPRSAGIQAVTAATVARMPAAIFRRAIHDHPPVADQVLGLLAGQVRMLATRVTEFSTLNVRHRLYAELLRLSRPDPREPAHAIISPPPIQADLAARISSHREAVSRELAALTRAGLLDRRRGALVLLDPARLRQLVEEAYAGG</sequence>
<gene>
    <name evidence="6" type="ORF">AUP44_01550</name>
</gene>
<dbReference type="OrthoDB" id="3182344at2"/>
<evidence type="ECO:0000313" key="6">
    <source>
        <dbReference type="EMBL" id="KYO49960.1"/>
    </source>
</evidence>
<keyword evidence="3" id="KW-0804">Transcription</keyword>
<dbReference type="RefSeq" id="WP_062769203.1">
    <property type="nucleotide sequence ID" value="NZ_CP121043.1"/>
</dbReference>
<keyword evidence="2" id="KW-0238">DNA-binding</keyword>
<feature type="domain" description="Cyclic nucleotide-binding" evidence="4">
    <location>
        <begin position="19"/>
        <end position="122"/>
    </location>
</feature>
<dbReference type="GO" id="GO:0003700">
    <property type="term" value="F:DNA-binding transcription factor activity"/>
    <property type="evidence" value="ECO:0007669"/>
    <property type="project" value="TreeGrafter"/>
</dbReference>
<accession>A0A162JVL5</accession>
<organism evidence="6 7">
    <name type="scientific">Tistrella mobilis</name>
    <dbReference type="NCBI Taxonomy" id="171437"/>
    <lineage>
        <taxon>Bacteria</taxon>
        <taxon>Pseudomonadati</taxon>
        <taxon>Pseudomonadota</taxon>
        <taxon>Alphaproteobacteria</taxon>
        <taxon>Geminicoccales</taxon>
        <taxon>Geminicoccaceae</taxon>
        <taxon>Tistrella</taxon>
    </lineage>
</organism>
<dbReference type="InterPro" id="IPR036388">
    <property type="entry name" value="WH-like_DNA-bd_sf"/>
</dbReference>
<dbReference type="SMART" id="SM00100">
    <property type="entry name" value="cNMP"/>
    <property type="match status" value="1"/>
</dbReference>
<evidence type="ECO:0000256" key="2">
    <source>
        <dbReference type="ARBA" id="ARBA00023125"/>
    </source>
</evidence>
<dbReference type="PROSITE" id="PS50042">
    <property type="entry name" value="CNMP_BINDING_3"/>
    <property type="match status" value="1"/>
</dbReference>
<proteinExistence type="predicted"/>
<dbReference type="InterPro" id="IPR036390">
    <property type="entry name" value="WH_DNA-bd_sf"/>
</dbReference>
<evidence type="ECO:0000256" key="3">
    <source>
        <dbReference type="ARBA" id="ARBA00023163"/>
    </source>
</evidence>
<name>A0A162JVL5_9PROT</name>
<evidence type="ECO:0000256" key="1">
    <source>
        <dbReference type="ARBA" id="ARBA00023015"/>
    </source>
</evidence>
<dbReference type="Pfam" id="PF13545">
    <property type="entry name" value="HTH_Crp_2"/>
    <property type="match status" value="1"/>
</dbReference>
<dbReference type="SUPFAM" id="SSF46785">
    <property type="entry name" value="Winged helix' DNA-binding domain"/>
    <property type="match status" value="1"/>
</dbReference>
<dbReference type="CDD" id="cd00038">
    <property type="entry name" value="CAP_ED"/>
    <property type="match status" value="1"/>
</dbReference>
<feature type="domain" description="HTH crp-type" evidence="5">
    <location>
        <begin position="153"/>
        <end position="225"/>
    </location>
</feature>
<dbReference type="Gene3D" id="2.60.120.10">
    <property type="entry name" value="Jelly Rolls"/>
    <property type="match status" value="1"/>
</dbReference>
<keyword evidence="1" id="KW-0805">Transcription regulation</keyword>
<dbReference type="SUPFAM" id="SSF51206">
    <property type="entry name" value="cAMP-binding domain-like"/>
    <property type="match status" value="1"/>
</dbReference>
<comment type="caution">
    <text evidence="6">The sequence shown here is derived from an EMBL/GenBank/DDBJ whole genome shotgun (WGS) entry which is preliminary data.</text>
</comment>
<dbReference type="Pfam" id="PF00027">
    <property type="entry name" value="cNMP_binding"/>
    <property type="match status" value="1"/>
</dbReference>
<evidence type="ECO:0000259" key="5">
    <source>
        <dbReference type="PROSITE" id="PS51063"/>
    </source>
</evidence>
<dbReference type="GO" id="GO:0005829">
    <property type="term" value="C:cytosol"/>
    <property type="evidence" value="ECO:0007669"/>
    <property type="project" value="TreeGrafter"/>
</dbReference>
<dbReference type="PROSITE" id="PS51063">
    <property type="entry name" value="HTH_CRP_2"/>
    <property type="match status" value="1"/>
</dbReference>
<dbReference type="InterPro" id="IPR014710">
    <property type="entry name" value="RmlC-like_jellyroll"/>
</dbReference>
<dbReference type="InterPro" id="IPR018490">
    <property type="entry name" value="cNMP-bd_dom_sf"/>
</dbReference>
<dbReference type="Gene3D" id="1.10.10.10">
    <property type="entry name" value="Winged helix-like DNA-binding domain superfamily/Winged helix DNA-binding domain"/>
    <property type="match status" value="1"/>
</dbReference>
<dbReference type="InterPro" id="IPR000595">
    <property type="entry name" value="cNMP-bd_dom"/>
</dbReference>
<dbReference type="Proteomes" id="UP000075787">
    <property type="component" value="Unassembled WGS sequence"/>
</dbReference>
<evidence type="ECO:0000259" key="4">
    <source>
        <dbReference type="PROSITE" id="PS50042"/>
    </source>
</evidence>
<dbReference type="PANTHER" id="PTHR24567">
    <property type="entry name" value="CRP FAMILY TRANSCRIPTIONAL REGULATORY PROTEIN"/>
    <property type="match status" value="1"/>
</dbReference>
<dbReference type="InterPro" id="IPR012318">
    <property type="entry name" value="HTH_CRP"/>
</dbReference>
<dbReference type="EMBL" id="LPZR01000212">
    <property type="protein sequence ID" value="KYO49960.1"/>
    <property type="molecule type" value="Genomic_DNA"/>
</dbReference>
<dbReference type="AlphaFoldDB" id="A0A162JVL5"/>
<dbReference type="InterPro" id="IPR050397">
    <property type="entry name" value="Env_Response_Regulators"/>
</dbReference>
<protein>
    <submittedName>
        <fullName evidence="6">Crp/Fnr family transcriptional regulator</fullName>
    </submittedName>
</protein>
<dbReference type="PANTHER" id="PTHR24567:SF68">
    <property type="entry name" value="DNA-BINDING TRANSCRIPTIONAL DUAL REGULATOR CRP"/>
    <property type="match status" value="1"/>
</dbReference>
<reference evidence="6 7" key="1">
    <citation type="submission" date="2015-12" db="EMBL/GenBank/DDBJ databases">
        <title>Genome sequence of Tistrella mobilis MCCC 1A02139.</title>
        <authorList>
            <person name="Lu L."/>
            <person name="Lai Q."/>
            <person name="Shao Z."/>
            <person name="Qian P."/>
        </authorList>
    </citation>
    <scope>NUCLEOTIDE SEQUENCE [LARGE SCALE GENOMIC DNA]</scope>
    <source>
        <strain evidence="6 7">MCCC 1A02139</strain>
    </source>
</reference>
<evidence type="ECO:0000313" key="7">
    <source>
        <dbReference type="Proteomes" id="UP000075787"/>
    </source>
</evidence>
<dbReference type="GeneID" id="97239467"/>